<evidence type="ECO:0000313" key="11">
    <source>
        <dbReference type="EMBL" id="EGW31192.1"/>
    </source>
</evidence>
<sequence length="464" mass="50818">MSTALSSTRVLIGTKLVESTVIFSPDTGKIVAIISGIRGSSDPTLALYNVTKYKNVTPHVIMPGLVDTHVHLNDPGRTHWEGFETGTKSAASGGVTTIIDMPLNSIPPVTTVSNFQTKIDAAKDSAWVDLGFWGGLVPDNVNDLKPLINMGVRGFKGFLIDSGVEEFPAISKQHILQAMKEVEQEKTMLMFHAEMDSGATVDVDYSLDPTLYSTFLESRPDEFETQAIGEIITASIEFPTVPVHIVHVSSHQAIPLLAVAQKKQLPITAETCFHYLSLAAETVPSKSTHFKCCPPIRTENNRKLLWDGLRTGVITTVVSDHSPCTPQLKKLETGDFFEAWGGISSVGLGLPILFTEGQKMTPPVTLSEINQWCSINTAKQVGLSYTKGKLKVGYDADLLVFDTDAEYTIDNKDVHFKNKLTAYDGMKLQGRVVETFVRGKSVYSFEQGHSKVPLGRLILEPRTH</sequence>
<dbReference type="EC" id="3.5.2.5" evidence="6"/>
<dbReference type="KEGG" id="spaa:SPAPADRAFT_72051"/>
<protein>
    <recommendedName>
        <fullName evidence="6">allantoinase</fullName>
        <ecNumber evidence="6">3.5.2.5</ecNumber>
    </recommendedName>
</protein>
<evidence type="ECO:0000256" key="1">
    <source>
        <dbReference type="ARBA" id="ARBA00001756"/>
    </source>
</evidence>
<dbReference type="GO" id="GO:0008270">
    <property type="term" value="F:zinc ion binding"/>
    <property type="evidence" value="ECO:0007669"/>
    <property type="project" value="InterPro"/>
</dbReference>
<dbReference type="EMBL" id="GL996503">
    <property type="protein sequence ID" value="EGW31192.1"/>
    <property type="molecule type" value="Genomic_DNA"/>
</dbReference>
<dbReference type="UniPathway" id="UPA00395">
    <property type="reaction ID" value="UER00653"/>
</dbReference>
<keyword evidence="8" id="KW-0378">Hydrolase</keyword>
<comment type="similarity">
    <text evidence="4">Belongs to the metallo-dependent hydrolases superfamily. Allantoinase family.</text>
</comment>
<accession>G3AQW3</accession>
<dbReference type="PANTHER" id="PTHR43668">
    <property type="entry name" value="ALLANTOINASE"/>
    <property type="match status" value="1"/>
</dbReference>
<dbReference type="GO" id="GO:0005737">
    <property type="term" value="C:cytoplasm"/>
    <property type="evidence" value="ECO:0007669"/>
    <property type="project" value="TreeGrafter"/>
</dbReference>
<dbReference type="GO" id="GO:0009442">
    <property type="term" value="P:allantoin assimilation pathway"/>
    <property type="evidence" value="ECO:0007669"/>
    <property type="project" value="EnsemblFungi"/>
</dbReference>
<dbReference type="GO" id="GO:0050897">
    <property type="term" value="F:cobalt ion binding"/>
    <property type="evidence" value="ECO:0007669"/>
    <property type="project" value="InterPro"/>
</dbReference>
<evidence type="ECO:0000256" key="7">
    <source>
        <dbReference type="ARBA" id="ARBA00022723"/>
    </source>
</evidence>
<dbReference type="InParanoid" id="G3AQW3"/>
<dbReference type="FunFam" id="3.20.20.140:FF:000032">
    <property type="entry name" value="Allantoinase Dal1"/>
    <property type="match status" value="1"/>
</dbReference>
<comment type="pathway">
    <text evidence="3">Nitrogen metabolism; (S)-allantoin degradation; allantoate from (S)-allantoin: step 1/1.</text>
</comment>
<reference evidence="11 12" key="1">
    <citation type="journal article" date="2011" name="Proc. Natl. Acad. Sci. U.S.A.">
        <title>Comparative genomics of xylose-fermenting fungi for enhanced biofuel production.</title>
        <authorList>
            <person name="Wohlbach D.J."/>
            <person name="Kuo A."/>
            <person name="Sato T.K."/>
            <person name="Potts K.M."/>
            <person name="Salamov A.A."/>
            <person name="LaButti K.M."/>
            <person name="Sun H."/>
            <person name="Clum A."/>
            <person name="Pangilinan J.L."/>
            <person name="Lindquist E.A."/>
            <person name="Lucas S."/>
            <person name="Lapidus A."/>
            <person name="Jin M."/>
            <person name="Gunawan C."/>
            <person name="Balan V."/>
            <person name="Dale B.E."/>
            <person name="Jeffries T.W."/>
            <person name="Zinkel R."/>
            <person name="Barry K.W."/>
            <person name="Grigoriev I.V."/>
            <person name="Gasch A.P."/>
        </authorList>
    </citation>
    <scope>NUCLEOTIDE SEQUENCE [LARGE SCALE GENOMIC DNA]</scope>
    <source>
        <strain evidence="12">NRRL Y-27907 / 11-Y1</strain>
    </source>
</reference>
<dbReference type="SUPFAM" id="SSF51338">
    <property type="entry name" value="Composite domain of metallo-dependent hydrolases"/>
    <property type="match status" value="1"/>
</dbReference>
<name>G3AQW3_SPAPN</name>
<dbReference type="PROSITE" id="PS01137">
    <property type="entry name" value="TATD_1"/>
    <property type="match status" value="1"/>
</dbReference>
<dbReference type="InterPro" id="IPR011059">
    <property type="entry name" value="Metal-dep_hydrolase_composite"/>
</dbReference>
<dbReference type="InterPro" id="IPR006680">
    <property type="entry name" value="Amidohydro-rel"/>
</dbReference>
<comment type="catalytic activity">
    <reaction evidence="1">
        <text>(S)-allantoin + H2O = allantoate + H(+)</text>
        <dbReference type="Rhea" id="RHEA:17029"/>
        <dbReference type="ChEBI" id="CHEBI:15377"/>
        <dbReference type="ChEBI" id="CHEBI:15378"/>
        <dbReference type="ChEBI" id="CHEBI:15678"/>
        <dbReference type="ChEBI" id="CHEBI:17536"/>
        <dbReference type="EC" id="3.5.2.5"/>
    </reaction>
</comment>
<organism evidence="12">
    <name type="scientific">Spathaspora passalidarum (strain NRRL Y-27907 / 11-Y1)</name>
    <dbReference type="NCBI Taxonomy" id="619300"/>
    <lineage>
        <taxon>Eukaryota</taxon>
        <taxon>Fungi</taxon>
        <taxon>Dikarya</taxon>
        <taxon>Ascomycota</taxon>
        <taxon>Saccharomycotina</taxon>
        <taxon>Pichiomycetes</taxon>
        <taxon>Debaryomycetaceae</taxon>
        <taxon>Spathaspora</taxon>
    </lineage>
</organism>
<dbReference type="InterPro" id="IPR032466">
    <property type="entry name" value="Metal_Hydrolase"/>
</dbReference>
<dbReference type="InterPro" id="IPR017593">
    <property type="entry name" value="Allantoinase"/>
</dbReference>
<dbReference type="OrthoDB" id="10258955at2759"/>
<dbReference type="HOGENOM" id="CLU_015572_4_0_1"/>
<dbReference type="STRING" id="619300.G3AQW3"/>
<gene>
    <name evidence="11" type="ORF">SPAPADRAFT_72051</name>
</gene>
<dbReference type="GO" id="GO:0004038">
    <property type="term" value="F:allantoinase activity"/>
    <property type="evidence" value="ECO:0007669"/>
    <property type="project" value="UniProtKB-EC"/>
</dbReference>
<evidence type="ECO:0000313" key="12">
    <source>
        <dbReference type="Proteomes" id="UP000000709"/>
    </source>
</evidence>
<evidence type="ECO:0000256" key="3">
    <source>
        <dbReference type="ARBA" id="ARBA00004968"/>
    </source>
</evidence>
<evidence type="ECO:0000259" key="10">
    <source>
        <dbReference type="Pfam" id="PF01979"/>
    </source>
</evidence>
<dbReference type="Proteomes" id="UP000000709">
    <property type="component" value="Unassembled WGS sequence"/>
</dbReference>
<evidence type="ECO:0000256" key="4">
    <source>
        <dbReference type="ARBA" id="ARBA00010368"/>
    </source>
</evidence>
<dbReference type="GO" id="GO:0006145">
    <property type="term" value="P:purine nucleobase catabolic process"/>
    <property type="evidence" value="ECO:0007669"/>
    <property type="project" value="TreeGrafter"/>
</dbReference>
<evidence type="ECO:0000256" key="2">
    <source>
        <dbReference type="ARBA" id="ARBA00001947"/>
    </source>
</evidence>
<dbReference type="PANTHER" id="PTHR43668:SF2">
    <property type="entry name" value="ALLANTOINASE"/>
    <property type="match status" value="1"/>
</dbReference>
<dbReference type="AlphaFoldDB" id="G3AQW3"/>
<dbReference type="InterPro" id="IPR018228">
    <property type="entry name" value="DNase_TatD-rel_CS"/>
</dbReference>
<evidence type="ECO:0000256" key="9">
    <source>
        <dbReference type="ARBA" id="ARBA00022833"/>
    </source>
</evidence>
<feature type="domain" description="Amidohydrolase-related" evidence="10">
    <location>
        <begin position="60"/>
        <end position="442"/>
    </location>
</feature>
<dbReference type="Gene3D" id="3.20.20.140">
    <property type="entry name" value="Metal-dependent hydrolases"/>
    <property type="match status" value="1"/>
</dbReference>
<dbReference type="SUPFAM" id="SSF51556">
    <property type="entry name" value="Metallo-dependent hydrolases"/>
    <property type="match status" value="1"/>
</dbReference>
<evidence type="ECO:0000256" key="5">
    <source>
        <dbReference type="ARBA" id="ARBA00011881"/>
    </source>
</evidence>
<dbReference type="NCBIfam" id="TIGR03178">
    <property type="entry name" value="allantoinase"/>
    <property type="match status" value="1"/>
</dbReference>
<dbReference type="FunCoup" id="G3AQW3">
    <property type="interactions" value="1267"/>
</dbReference>
<keyword evidence="7" id="KW-0479">Metal-binding</keyword>
<evidence type="ECO:0000256" key="6">
    <source>
        <dbReference type="ARBA" id="ARBA00012863"/>
    </source>
</evidence>
<proteinExistence type="inferred from homology"/>
<dbReference type="GeneID" id="18875411"/>
<dbReference type="Pfam" id="PF01979">
    <property type="entry name" value="Amidohydro_1"/>
    <property type="match status" value="1"/>
</dbReference>
<comment type="cofactor">
    <cofactor evidence="2">
        <name>Zn(2+)</name>
        <dbReference type="ChEBI" id="CHEBI:29105"/>
    </cofactor>
</comment>
<keyword evidence="9" id="KW-0862">Zinc</keyword>
<dbReference type="InterPro" id="IPR050138">
    <property type="entry name" value="DHOase/Allantoinase_Hydrolase"/>
</dbReference>
<evidence type="ECO:0000256" key="8">
    <source>
        <dbReference type="ARBA" id="ARBA00022801"/>
    </source>
</evidence>
<comment type="subunit">
    <text evidence="5">Homotetramer.</text>
</comment>
<dbReference type="RefSeq" id="XP_007375970.1">
    <property type="nucleotide sequence ID" value="XM_007375908.1"/>
</dbReference>
<dbReference type="eggNOG" id="KOG2584">
    <property type="taxonomic scope" value="Eukaryota"/>
</dbReference>
<dbReference type="OMA" id="SRLHVCH"/>
<keyword evidence="12" id="KW-1185">Reference proteome</keyword>